<accession>A0A833J3V9</accession>
<evidence type="ECO:0000256" key="1">
    <source>
        <dbReference type="SAM" id="MobiDB-lite"/>
    </source>
</evidence>
<dbReference type="AlphaFoldDB" id="A0A833J3V9"/>
<organism evidence="2 3">
    <name type="scientific">Methylorubrum populi</name>
    <dbReference type="NCBI Taxonomy" id="223967"/>
    <lineage>
        <taxon>Bacteria</taxon>
        <taxon>Pseudomonadati</taxon>
        <taxon>Pseudomonadota</taxon>
        <taxon>Alphaproteobacteria</taxon>
        <taxon>Hyphomicrobiales</taxon>
        <taxon>Methylobacteriaceae</taxon>
        <taxon>Methylorubrum</taxon>
    </lineage>
</organism>
<sequence>MRRRPRALGDPSCPGLTSLCRMTGLAALQPLLVAAKGRDRARKRKKASLRDKSGSGTSSK</sequence>
<feature type="region of interest" description="Disordered" evidence="1">
    <location>
        <begin position="36"/>
        <end position="60"/>
    </location>
</feature>
<evidence type="ECO:0000313" key="3">
    <source>
        <dbReference type="Proteomes" id="UP000469949"/>
    </source>
</evidence>
<name>A0A833J3V9_9HYPH</name>
<protein>
    <submittedName>
        <fullName evidence="2">Uncharacterized protein</fullName>
    </submittedName>
</protein>
<dbReference type="EMBL" id="WEKV01000010">
    <property type="protein sequence ID" value="KAB7784178.1"/>
    <property type="molecule type" value="Genomic_DNA"/>
</dbReference>
<dbReference type="Proteomes" id="UP000469949">
    <property type="component" value="Unassembled WGS sequence"/>
</dbReference>
<comment type="caution">
    <text evidence="2">The sequence shown here is derived from an EMBL/GenBank/DDBJ whole genome shotgun (WGS) entry which is preliminary data.</text>
</comment>
<reference evidence="2 3" key="1">
    <citation type="submission" date="2019-10" db="EMBL/GenBank/DDBJ databases">
        <title>Draft Genome Sequence of the Caffeine Degrading Methylotroph Methylorubrum populi PINKEL.</title>
        <authorList>
            <person name="Dawson S.C."/>
            <person name="Zhang X."/>
            <person name="Wright M.E."/>
            <person name="Sharma G."/>
            <person name="Langner J.T."/>
            <person name="Ditty J.L."/>
            <person name="Subuyuj G.A."/>
        </authorList>
    </citation>
    <scope>NUCLEOTIDE SEQUENCE [LARGE SCALE GENOMIC DNA]</scope>
    <source>
        <strain evidence="2 3">Pinkel</strain>
    </source>
</reference>
<gene>
    <name evidence="2" type="ORF">F8B43_2211</name>
</gene>
<evidence type="ECO:0000313" key="2">
    <source>
        <dbReference type="EMBL" id="KAB7784178.1"/>
    </source>
</evidence>
<proteinExistence type="predicted"/>